<accession>A0A0K2UUU9</accession>
<sequence>MLSSLNGSLSKTKILRFNLPEAKRNHEYLNYFNYNEIIILQSINK</sequence>
<evidence type="ECO:0000313" key="1">
    <source>
        <dbReference type="EMBL" id="CDW41697.1"/>
    </source>
</evidence>
<reference evidence="1" key="1">
    <citation type="submission" date="2014-05" db="EMBL/GenBank/DDBJ databases">
        <authorList>
            <person name="Chronopoulou M."/>
        </authorList>
    </citation>
    <scope>NUCLEOTIDE SEQUENCE</scope>
    <source>
        <tissue evidence="1">Whole organism</tissue>
    </source>
</reference>
<name>A0A0K2UUU9_LEPSM</name>
<protein>
    <submittedName>
        <fullName evidence="1">Uncharacterized protein</fullName>
    </submittedName>
</protein>
<dbReference type="AlphaFoldDB" id="A0A0K2UUU9"/>
<organism evidence="1">
    <name type="scientific">Lepeophtheirus salmonis</name>
    <name type="common">Salmon louse</name>
    <name type="synonym">Caligus salmonis</name>
    <dbReference type="NCBI Taxonomy" id="72036"/>
    <lineage>
        <taxon>Eukaryota</taxon>
        <taxon>Metazoa</taxon>
        <taxon>Ecdysozoa</taxon>
        <taxon>Arthropoda</taxon>
        <taxon>Crustacea</taxon>
        <taxon>Multicrustacea</taxon>
        <taxon>Hexanauplia</taxon>
        <taxon>Copepoda</taxon>
        <taxon>Siphonostomatoida</taxon>
        <taxon>Caligidae</taxon>
        <taxon>Lepeophtheirus</taxon>
    </lineage>
</organism>
<dbReference type="EMBL" id="HACA01024336">
    <property type="protein sequence ID" value="CDW41697.1"/>
    <property type="molecule type" value="Transcribed_RNA"/>
</dbReference>
<proteinExistence type="predicted"/>